<dbReference type="RefSeq" id="WP_264326937.1">
    <property type="nucleotide sequence ID" value="NZ_JADEXQ010000089.1"/>
</dbReference>
<accession>A0A928VNZ3</accession>
<gene>
    <name evidence="1" type="ORF">IQ266_20450</name>
</gene>
<reference evidence="1" key="1">
    <citation type="submission" date="2020-10" db="EMBL/GenBank/DDBJ databases">
        <authorList>
            <person name="Castelo-Branco R."/>
            <person name="Eusebio N."/>
            <person name="Adriana R."/>
            <person name="Vieira A."/>
            <person name="Brugerolle De Fraissinette N."/>
            <person name="Rezende De Castro R."/>
            <person name="Schneider M.P."/>
            <person name="Vasconcelos V."/>
            <person name="Leao P.N."/>
        </authorList>
    </citation>
    <scope>NUCLEOTIDE SEQUENCE</scope>
    <source>
        <strain evidence="1">LEGE 11480</strain>
    </source>
</reference>
<evidence type="ECO:0000313" key="1">
    <source>
        <dbReference type="EMBL" id="MBE9032113.1"/>
    </source>
</evidence>
<keyword evidence="2" id="KW-1185">Reference proteome</keyword>
<dbReference type="Proteomes" id="UP000625316">
    <property type="component" value="Unassembled WGS sequence"/>
</dbReference>
<comment type="caution">
    <text evidence="1">The sequence shown here is derived from an EMBL/GenBank/DDBJ whole genome shotgun (WGS) entry which is preliminary data.</text>
</comment>
<dbReference type="EMBL" id="JADEXQ010000089">
    <property type="protein sequence ID" value="MBE9032113.1"/>
    <property type="molecule type" value="Genomic_DNA"/>
</dbReference>
<dbReference type="AlphaFoldDB" id="A0A928VNZ3"/>
<protein>
    <submittedName>
        <fullName evidence="1">Uncharacterized protein</fullName>
    </submittedName>
</protein>
<sequence>MVAEVLKLLPQEPAWLLGLHDPIVSRSLAMIHAEPGGDWSVDSLAQLALSSS</sequence>
<evidence type="ECO:0000313" key="2">
    <source>
        <dbReference type="Proteomes" id="UP000625316"/>
    </source>
</evidence>
<proteinExistence type="predicted"/>
<name>A0A928VNZ3_9CYAN</name>
<organism evidence="1 2">
    <name type="scientific">Romeriopsis navalis LEGE 11480</name>
    <dbReference type="NCBI Taxonomy" id="2777977"/>
    <lineage>
        <taxon>Bacteria</taxon>
        <taxon>Bacillati</taxon>
        <taxon>Cyanobacteriota</taxon>
        <taxon>Cyanophyceae</taxon>
        <taxon>Leptolyngbyales</taxon>
        <taxon>Leptolyngbyaceae</taxon>
        <taxon>Romeriopsis</taxon>
        <taxon>Romeriopsis navalis</taxon>
    </lineage>
</organism>